<evidence type="ECO:0000313" key="2">
    <source>
        <dbReference type="Proteomes" id="UP000054928"/>
    </source>
</evidence>
<name>A0A0P1A783_PLAHL</name>
<evidence type="ECO:0000313" key="1">
    <source>
        <dbReference type="EMBL" id="CEG36495.1"/>
    </source>
</evidence>
<keyword evidence="2" id="KW-1185">Reference proteome</keyword>
<dbReference type="RefSeq" id="XP_024572864.1">
    <property type="nucleotide sequence ID" value="XM_024721446.1"/>
</dbReference>
<reference evidence="2" key="1">
    <citation type="submission" date="2014-09" db="EMBL/GenBank/DDBJ databases">
        <authorList>
            <person name="Sharma Rahul"/>
            <person name="Thines Marco"/>
        </authorList>
    </citation>
    <scope>NUCLEOTIDE SEQUENCE [LARGE SCALE GENOMIC DNA]</scope>
</reference>
<proteinExistence type="predicted"/>
<accession>A0A0P1A783</accession>
<protein>
    <submittedName>
        <fullName evidence="1">Uncharacterized protein</fullName>
    </submittedName>
</protein>
<dbReference type="AlphaFoldDB" id="A0A0P1A783"/>
<dbReference type="Proteomes" id="UP000054928">
    <property type="component" value="Unassembled WGS sequence"/>
</dbReference>
<dbReference type="GeneID" id="36398098"/>
<sequence>MSNDDPFLIRSESLWDLEERPILENVPVYEGRDNGACDGLGLRKVAVAIHIKKTSFDQLAGCWSPDPRLFVARELVRESKLSVLLLKGMVCVGGLGASVNSLHNCPSVLK</sequence>
<dbReference type="EMBL" id="CCYD01000207">
    <property type="protein sequence ID" value="CEG36495.1"/>
    <property type="molecule type" value="Genomic_DNA"/>
</dbReference>
<organism evidence="1 2">
    <name type="scientific">Plasmopara halstedii</name>
    <name type="common">Downy mildew of sunflower</name>
    <dbReference type="NCBI Taxonomy" id="4781"/>
    <lineage>
        <taxon>Eukaryota</taxon>
        <taxon>Sar</taxon>
        <taxon>Stramenopiles</taxon>
        <taxon>Oomycota</taxon>
        <taxon>Peronosporomycetes</taxon>
        <taxon>Peronosporales</taxon>
        <taxon>Peronosporaceae</taxon>
        <taxon>Plasmopara</taxon>
    </lineage>
</organism>